<dbReference type="AlphaFoldDB" id="A0A9Q2S4F0"/>
<keyword evidence="1" id="KW-0472">Membrane</keyword>
<name>A0A9Q2S4F0_9RHOB</name>
<feature type="transmembrane region" description="Helical" evidence="1">
    <location>
        <begin position="108"/>
        <end position="126"/>
    </location>
</feature>
<accession>A0A9Q2S4F0</accession>
<keyword evidence="1" id="KW-0812">Transmembrane</keyword>
<keyword evidence="5" id="KW-1185">Reference proteome</keyword>
<dbReference type="GeneID" id="62642330"/>
<evidence type="ECO:0000313" key="3">
    <source>
        <dbReference type="EMBL" id="MBM2416745.1"/>
    </source>
</evidence>
<reference evidence="2 5" key="1">
    <citation type="submission" date="2021-01" db="EMBL/GenBank/DDBJ databases">
        <title>Diatom-associated Roseobacters Show Island Model of Population Structure.</title>
        <authorList>
            <person name="Qu L."/>
            <person name="Feng X."/>
            <person name="Chen Y."/>
            <person name="Li L."/>
            <person name="Wang X."/>
            <person name="Hu Z."/>
            <person name="Wang H."/>
            <person name="Luo H."/>
        </authorList>
    </citation>
    <scope>NUCLEOTIDE SEQUENCE</scope>
    <source>
        <strain evidence="3 5">CC28-63</strain>
        <strain evidence="2">CC28-69</strain>
    </source>
</reference>
<evidence type="ECO:0000313" key="4">
    <source>
        <dbReference type="Proteomes" id="UP000755667"/>
    </source>
</evidence>
<comment type="caution">
    <text evidence="2">The sequence shown here is derived from an EMBL/GenBank/DDBJ whole genome shotgun (WGS) entry which is preliminary data.</text>
</comment>
<evidence type="ECO:0000256" key="1">
    <source>
        <dbReference type="SAM" id="Phobius"/>
    </source>
</evidence>
<dbReference type="Proteomes" id="UP000809440">
    <property type="component" value="Unassembled WGS sequence"/>
</dbReference>
<dbReference type="EMBL" id="JAFBXF010000004">
    <property type="protein sequence ID" value="MBM2416745.1"/>
    <property type="molecule type" value="Genomic_DNA"/>
</dbReference>
<dbReference type="EMBL" id="JAFBXE010000004">
    <property type="protein sequence ID" value="MBM2412077.1"/>
    <property type="molecule type" value="Genomic_DNA"/>
</dbReference>
<protein>
    <submittedName>
        <fullName evidence="2">Uncharacterized protein</fullName>
    </submittedName>
</protein>
<dbReference type="RefSeq" id="WP_085631798.1">
    <property type="nucleotide sequence ID" value="NZ_JAFBWU010000004.1"/>
</dbReference>
<evidence type="ECO:0000313" key="5">
    <source>
        <dbReference type="Proteomes" id="UP000809440"/>
    </source>
</evidence>
<dbReference type="Proteomes" id="UP000755667">
    <property type="component" value="Unassembled WGS sequence"/>
</dbReference>
<dbReference type="OrthoDB" id="7822309at2"/>
<keyword evidence="1" id="KW-1133">Transmembrane helix</keyword>
<proteinExistence type="predicted"/>
<evidence type="ECO:0000313" key="2">
    <source>
        <dbReference type="EMBL" id="MBM2412077.1"/>
    </source>
</evidence>
<organism evidence="2 4">
    <name type="scientific">Marivita cryptomonadis</name>
    <dbReference type="NCBI Taxonomy" id="505252"/>
    <lineage>
        <taxon>Bacteria</taxon>
        <taxon>Pseudomonadati</taxon>
        <taxon>Pseudomonadota</taxon>
        <taxon>Alphaproteobacteria</taxon>
        <taxon>Rhodobacterales</taxon>
        <taxon>Roseobacteraceae</taxon>
        <taxon>Marivita</taxon>
    </lineage>
</organism>
<sequence length="341" mass="37463">MTALKEFQRLEAEGVWRATPADQRKDVIVSLGDASLTILDLRENVLAHWSVAAVARSNKGQMPAIYHPDGDPGETLEFGEDSAQMIEAIERIRSAIDRTRPKPGKLRFWITGLIAASVIGGIVFWLPDALLRHTVQVVPAVKRVEIGDALLARITRISGQACMTRDAREPLRRLASRVLGPAQRGALVVLPGGVAETAHLPGGRILLNRSLIEDPEEPDVTAGYVLTERLRALTQDPLEEMLIETGLWSSLRLLTTGEMVDTDLDRYSEYLLARTPTKLSNDVIIAGFEMAELRTTPYAYSVDITGESTLPLIEADPMTGKDVRPVLSDADWLRLQGICGE</sequence>
<gene>
    <name evidence="2" type="ORF">JQX41_07185</name>
    <name evidence="3" type="ORF">JQX48_07190</name>
</gene>